<dbReference type="GO" id="GO:0046872">
    <property type="term" value="F:metal ion binding"/>
    <property type="evidence" value="ECO:0007669"/>
    <property type="project" value="UniProtKB-UniRule"/>
</dbReference>
<organism evidence="23 24">
    <name type="scientific">Pogonophryne albipinna</name>
    <dbReference type="NCBI Taxonomy" id="1090488"/>
    <lineage>
        <taxon>Eukaryota</taxon>
        <taxon>Metazoa</taxon>
        <taxon>Chordata</taxon>
        <taxon>Craniata</taxon>
        <taxon>Vertebrata</taxon>
        <taxon>Euteleostomi</taxon>
        <taxon>Actinopterygii</taxon>
        <taxon>Neopterygii</taxon>
        <taxon>Teleostei</taxon>
        <taxon>Neoteleostei</taxon>
        <taxon>Acanthomorphata</taxon>
        <taxon>Eupercaria</taxon>
        <taxon>Perciformes</taxon>
        <taxon>Notothenioidei</taxon>
        <taxon>Pogonophryne</taxon>
    </lineage>
</organism>
<dbReference type="GO" id="GO:0000722">
    <property type="term" value="P:telomere maintenance via recombination"/>
    <property type="evidence" value="ECO:0007669"/>
    <property type="project" value="TreeGrafter"/>
</dbReference>
<dbReference type="Pfam" id="PF04423">
    <property type="entry name" value="Rad50_zn_hook"/>
    <property type="match status" value="1"/>
</dbReference>
<keyword evidence="7" id="KW-0547">Nucleotide-binding</keyword>
<dbReference type="GO" id="GO:0051880">
    <property type="term" value="F:G-quadruplex DNA binding"/>
    <property type="evidence" value="ECO:0007669"/>
    <property type="project" value="TreeGrafter"/>
</dbReference>
<evidence type="ECO:0000256" key="18">
    <source>
        <dbReference type="ARBA" id="ARBA00049360"/>
    </source>
</evidence>
<comment type="subcellular location">
    <subcellularLocation>
        <location evidence="3">Chromosome</location>
        <location evidence="3">Telomere</location>
    </subcellularLocation>
    <subcellularLocation>
        <location evidence="2">Nucleus</location>
    </subcellularLocation>
</comment>
<keyword evidence="14 20" id="KW-0175">Coiled coil</keyword>
<protein>
    <recommendedName>
        <fullName evidence="22">Zinc-hook domain-containing protein</fullName>
    </recommendedName>
</protein>
<keyword evidence="13" id="KW-0779">Telomere</keyword>
<feature type="region of interest" description="Disordered" evidence="21">
    <location>
        <begin position="918"/>
        <end position="937"/>
    </location>
</feature>
<evidence type="ECO:0000256" key="10">
    <source>
        <dbReference type="ARBA" id="ARBA00022833"/>
    </source>
</evidence>
<evidence type="ECO:0000256" key="4">
    <source>
        <dbReference type="ARBA" id="ARBA00009439"/>
    </source>
</evidence>
<gene>
    <name evidence="23" type="ORF">JOQ06_018921</name>
</gene>
<keyword evidence="10 19" id="KW-0862">Zinc</keyword>
<evidence type="ECO:0000256" key="12">
    <source>
        <dbReference type="ARBA" id="ARBA00022842"/>
    </source>
</evidence>
<dbReference type="InterPro" id="IPR004584">
    <property type="entry name" value="Rad50_eukaryotes"/>
</dbReference>
<proteinExistence type="inferred from homology"/>
<feature type="binding site" evidence="19">
    <location>
        <position position="684"/>
    </location>
    <ligand>
        <name>Zn(2+)</name>
        <dbReference type="ChEBI" id="CHEBI:29105"/>
    </ligand>
</feature>
<evidence type="ECO:0000313" key="24">
    <source>
        <dbReference type="Proteomes" id="UP001219934"/>
    </source>
</evidence>
<feature type="coiled-coil region" evidence="20">
    <location>
        <begin position="401"/>
        <end position="435"/>
    </location>
</feature>
<evidence type="ECO:0000256" key="13">
    <source>
        <dbReference type="ARBA" id="ARBA00022895"/>
    </source>
</evidence>
<reference evidence="23" key="1">
    <citation type="submission" date="2022-11" db="EMBL/GenBank/DDBJ databases">
        <title>Chromosome-level genome of Pogonophryne albipinna.</title>
        <authorList>
            <person name="Jo E."/>
        </authorList>
    </citation>
    <scope>NUCLEOTIDE SEQUENCE</scope>
    <source>
        <strain evidence="23">SGF0006</strain>
        <tissue evidence="23">Muscle</tissue>
    </source>
</reference>
<dbReference type="GO" id="GO:0000781">
    <property type="term" value="C:chromosome, telomeric region"/>
    <property type="evidence" value="ECO:0007669"/>
    <property type="project" value="UniProtKB-SubCell"/>
</dbReference>
<dbReference type="Proteomes" id="UP001219934">
    <property type="component" value="Unassembled WGS sequence"/>
</dbReference>
<comment type="catalytic activity">
    <reaction evidence="18">
        <text>ATP + H2O = ADP + phosphate + H(+)</text>
        <dbReference type="Rhea" id="RHEA:13065"/>
        <dbReference type="ChEBI" id="CHEBI:15377"/>
        <dbReference type="ChEBI" id="CHEBI:15378"/>
        <dbReference type="ChEBI" id="CHEBI:30616"/>
        <dbReference type="ChEBI" id="CHEBI:43474"/>
        <dbReference type="ChEBI" id="CHEBI:456216"/>
    </reaction>
</comment>
<evidence type="ECO:0000256" key="21">
    <source>
        <dbReference type="SAM" id="MobiDB-lite"/>
    </source>
</evidence>
<dbReference type="GO" id="GO:0005524">
    <property type="term" value="F:ATP binding"/>
    <property type="evidence" value="ECO:0007669"/>
    <property type="project" value="UniProtKB-KW"/>
</dbReference>
<feature type="binding site" evidence="19">
    <location>
        <position position="681"/>
    </location>
    <ligand>
        <name>Zn(2+)</name>
        <dbReference type="ChEBI" id="CHEBI:29105"/>
    </ligand>
</feature>
<dbReference type="GO" id="GO:0007004">
    <property type="term" value="P:telomere maintenance via telomerase"/>
    <property type="evidence" value="ECO:0007669"/>
    <property type="project" value="TreeGrafter"/>
</dbReference>
<evidence type="ECO:0000259" key="22">
    <source>
        <dbReference type="PROSITE" id="PS51131"/>
    </source>
</evidence>
<evidence type="ECO:0000256" key="1">
    <source>
        <dbReference type="ARBA" id="ARBA00001947"/>
    </source>
</evidence>
<feature type="coiled-coil region" evidence="20">
    <location>
        <begin position="587"/>
        <end position="655"/>
    </location>
</feature>
<dbReference type="PANTHER" id="PTHR18867">
    <property type="entry name" value="RAD50"/>
    <property type="match status" value="1"/>
</dbReference>
<dbReference type="InterPro" id="IPR013134">
    <property type="entry name" value="Zn_hook_RAD50"/>
</dbReference>
<dbReference type="SUPFAM" id="SSF75712">
    <property type="entry name" value="Rad50 coiled-coil Zn hook"/>
    <property type="match status" value="1"/>
</dbReference>
<sequence>MSKIDKMSILGVRSFGIEDKDKQVITFFTPLTVLVGPNGAGKTTIIECLKYATAGELPPGSKGGAFVHDPKDAHETDVRAQIRLLFSDVNGEKVTIHRSMSCTQKAKNYSFKSLEQVITRIKDGEKVSLSSKCGELDREMISSLGVSKAVLNNVIFCHQEESNWPLCEGKALKDKFDSIFAATKYIKALETMRQLRLKQSHTVKECQVELRYLKQNKEKAQQIKETVDTKEAQLVASKDNIQQVESQIDPLENRLTDIDTKLGKVMKLDNDIKALDSRKKQMEEDNKELEETMEQVFQGSDEQLQEIYQNHQRTVREKERRLTDCQKELERAGRECQRLNRVKADLLVEQGRLQLEADRHTQNIKNRDTQVRSLSSSLEMEGYDRPPFSSLQLESFNRQVTQRLDQEKKTANQVMADLQEKDQQKQQSIDEMRDKKTGLERTVELKRDMQGKKQQEMRNVRTELLKLEGSSSRLQELENELAKVERELQSVVQSSNVEELKAEVLELQGEKAELDRLQRQLDQEMGMLNTHTTARTQMDMLKKDKTEKDEQVRKIKSRHNEELVSLLGHFPNKRELEDWIYSKSKEINSTRDRLAKFNKDLASNEQNKSHIAAEVRKKEQQLANDEEKFFNVCGSQDLEQDLGKLREDLEKISKQRAMLSGATAVYTQFISQLTEEREPCCPVCQRTFPSDSDLQEVISDMQSKLRLVPDKLKNTETDLKRKERKREEMMALRPVRQSIVQFQEKELPELRNRLQTVNREIERLKGDVEEQETLLGVLMSEEETAKACLQDISLMDRYLMDLKELERKIAQQAAKLQGVDLTRTIQQVSQEKQETQHKLDTTSSKMELKRKLIQDQQDQIQMLRSLEAKEQLSPLSASLEKLQQEKHELINAIKEKVKSIGNLEKDIKKYVEDGKHEYKEQKESELQETNTQLHEAEKNKDKINKEMGNIRQDIDTQKVQERWLQDNLTLRKRVEELKEVVARREVLLKDMGNMQVQQLRQERRDADRKLEELKKNRSIAMGRQKGFEEEILHYRKELREDQYNKADERYKNKMITMRTTELVIKDLDLYYKALDQTIMKFHSMKMDEINKIIRDLWRSTYRGQDIEYVEIRSDVDENSSAGVRRRVYNYRVVMVKGDTALDMRGRCSAGQKVLASLIIRLALAETFCLNCGILALDEPTTNLDRDNIESLAHALVEIIKSRSRQRNFQLLIITHDEDFVELLGRSSYIEHFYRIQVDSQLAIMMMKMMVMMFLSAATLMLGPAVAKPTPYVPLDNLKVIIDKIGNSTESTPEEIWVEDLISLTGECKDKFFCKSFAILKKPENHRQGEEVLLRNLKAYIVGTHANCTEKPEKEETNKELISQLWSKIRFCARKVHMRVHVTNYSHT</sequence>
<dbReference type="EMBL" id="JAPTMU010000016">
    <property type="protein sequence ID" value="KAJ4929901.1"/>
    <property type="molecule type" value="Genomic_DNA"/>
</dbReference>
<dbReference type="InterPro" id="IPR027417">
    <property type="entry name" value="P-loop_NTPase"/>
</dbReference>
<name>A0AAD6AS03_9TELE</name>
<comment type="caution">
    <text evidence="23">The sequence shown here is derived from an EMBL/GenBank/DDBJ whole genome shotgun (WGS) entry which is preliminary data.</text>
</comment>
<dbReference type="Pfam" id="PF13476">
    <property type="entry name" value="AAA_23"/>
    <property type="match status" value="1"/>
</dbReference>
<dbReference type="PANTHER" id="PTHR18867:SF12">
    <property type="entry name" value="DNA REPAIR PROTEIN RAD50"/>
    <property type="match status" value="1"/>
</dbReference>
<evidence type="ECO:0000313" key="23">
    <source>
        <dbReference type="EMBL" id="KAJ4929901.1"/>
    </source>
</evidence>
<keyword evidence="12" id="KW-0460">Magnesium</keyword>
<dbReference type="InterPro" id="IPR038729">
    <property type="entry name" value="Rad50/SbcC_AAA"/>
</dbReference>
<dbReference type="GO" id="GO:0003691">
    <property type="term" value="F:double-stranded telomeric DNA binding"/>
    <property type="evidence" value="ECO:0007669"/>
    <property type="project" value="TreeGrafter"/>
</dbReference>
<keyword evidence="8" id="KW-0227">DNA damage</keyword>
<keyword evidence="9" id="KW-0378">Hydrolase</keyword>
<evidence type="ECO:0000256" key="2">
    <source>
        <dbReference type="ARBA" id="ARBA00004123"/>
    </source>
</evidence>
<dbReference type="GO" id="GO:0006302">
    <property type="term" value="P:double-strand break repair"/>
    <property type="evidence" value="ECO:0007669"/>
    <property type="project" value="InterPro"/>
</dbReference>
<evidence type="ECO:0000256" key="14">
    <source>
        <dbReference type="ARBA" id="ARBA00023054"/>
    </source>
</evidence>
<dbReference type="FunFam" id="3.40.50.300:FF:000947">
    <property type="entry name" value="DNA repair protein RAD50"/>
    <property type="match status" value="1"/>
</dbReference>
<feature type="coiled-coil region" evidence="20">
    <location>
        <begin position="203"/>
        <end position="349"/>
    </location>
</feature>
<feature type="coiled-coil region" evidence="20">
    <location>
        <begin position="460"/>
        <end position="527"/>
    </location>
</feature>
<evidence type="ECO:0000256" key="11">
    <source>
        <dbReference type="ARBA" id="ARBA00022840"/>
    </source>
</evidence>
<evidence type="ECO:0000256" key="15">
    <source>
        <dbReference type="ARBA" id="ARBA00023204"/>
    </source>
</evidence>
<evidence type="ECO:0000256" key="6">
    <source>
        <dbReference type="ARBA" id="ARBA00022723"/>
    </source>
</evidence>
<dbReference type="SUPFAM" id="SSF52540">
    <property type="entry name" value="P-loop containing nucleoside triphosphate hydrolases"/>
    <property type="match status" value="2"/>
</dbReference>
<feature type="coiled-coil region" evidence="20">
    <location>
        <begin position="996"/>
        <end position="1023"/>
    </location>
</feature>
<evidence type="ECO:0000256" key="3">
    <source>
        <dbReference type="ARBA" id="ARBA00004574"/>
    </source>
</evidence>
<keyword evidence="6 19" id="KW-0479">Metal-binding</keyword>
<evidence type="ECO:0000256" key="5">
    <source>
        <dbReference type="ARBA" id="ARBA00022454"/>
    </source>
</evidence>
<evidence type="ECO:0000256" key="7">
    <source>
        <dbReference type="ARBA" id="ARBA00022741"/>
    </source>
</evidence>
<dbReference type="GO" id="GO:0016887">
    <property type="term" value="F:ATP hydrolysis activity"/>
    <property type="evidence" value="ECO:0007669"/>
    <property type="project" value="InterPro"/>
</dbReference>
<dbReference type="GO" id="GO:0070192">
    <property type="term" value="P:chromosome organization involved in meiotic cell cycle"/>
    <property type="evidence" value="ECO:0007669"/>
    <property type="project" value="TreeGrafter"/>
</dbReference>
<dbReference type="NCBIfam" id="TIGR00606">
    <property type="entry name" value="rad50"/>
    <property type="match status" value="2"/>
</dbReference>
<evidence type="ECO:0000256" key="9">
    <source>
        <dbReference type="ARBA" id="ARBA00022801"/>
    </source>
</evidence>
<evidence type="ECO:0000256" key="17">
    <source>
        <dbReference type="ARBA" id="ARBA00023254"/>
    </source>
</evidence>
<dbReference type="GO" id="GO:0043047">
    <property type="term" value="F:single-stranded telomeric DNA binding"/>
    <property type="evidence" value="ECO:0007669"/>
    <property type="project" value="TreeGrafter"/>
</dbReference>
<dbReference type="PROSITE" id="PS51131">
    <property type="entry name" value="ZN_HOOK"/>
    <property type="match status" value="1"/>
</dbReference>
<comment type="similarity">
    <text evidence="4">Belongs to the SMC family. RAD50 subfamily.</text>
</comment>
<dbReference type="GO" id="GO:0000794">
    <property type="term" value="C:condensed nuclear chromosome"/>
    <property type="evidence" value="ECO:0007669"/>
    <property type="project" value="TreeGrafter"/>
</dbReference>
<keyword evidence="5" id="KW-0158">Chromosome</keyword>
<keyword evidence="11" id="KW-0067">ATP-binding</keyword>
<feature type="domain" description="Zinc-hook" evidence="22">
    <location>
        <begin position="635"/>
        <end position="734"/>
    </location>
</feature>
<comment type="cofactor">
    <cofactor evidence="1">
        <name>Zn(2+)</name>
        <dbReference type="ChEBI" id="CHEBI:29105"/>
    </cofactor>
</comment>
<keyword evidence="17" id="KW-0469">Meiosis</keyword>
<dbReference type="Gene3D" id="1.10.287.510">
    <property type="entry name" value="Helix hairpin bin"/>
    <property type="match status" value="1"/>
</dbReference>
<dbReference type="GO" id="GO:0030870">
    <property type="term" value="C:Mre11 complex"/>
    <property type="evidence" value="ECO:0007669"/>
    <property type="project" value="InterPro"/>
</dbReference>
<keyword evidence="15" id="KW-0234">DNA repair</keyword>
<keyword evidence="24" id="KW-1185">Reference proteome</keyword>
<evidence type="ECO:0000256" key="20">
    <source>
        <dbReference type="SAM" id="Coils"/>
    </source>
</evidence>
<accession>A0AAD6AS03</accession>
<evidence type="ECO:0000256" key="16">
    <source>
        <dbReference type="ARBA" id="ARBA00023242"/>
    </source>
</evidence>
<keyword evidence="16" id="KW-0539">Nucleus</keyword>
<evidence type="ECO:0000256" key="8">
    <source>
        <dbReference type="ARBA" id="ARBA00022763"/>
    </source>
</evidence>
<evidence type="ECO:0000256" key="19">
    <source>
        <dbReference type="PROSITE-ProRule" id="PRU00471"/>
    </source>
</evidence>
<dbReference type="FunFam" id="3.40.50.300:FF:001037">
    <property type="entry name" value="DNA repair protein RAD50"/>
    <property type="match status" value="1"/>
</dbReference>
<dbReference type="Pfam" id="PF13558">
    <property type="entry name" value="SbcC_Walker_B"/>
    <property type="match status" value="1"/>
</dbReference>
<dbReference type="Gene3D" id="3.40.50.300">
    <property type="entry name" value="P-loop containing nucleotide triphosphate hydrolases"/>
    <property type="match status" value="2"/>
</dbReference>
<feature type="coiled-coil region" evidence="20">
    <location>
        <begin position="712"/>
        <end position="845"/>
    </location>
</feature>